<feature type="chain" id="PRO_5011578558" description="DUF1579 domain-containing protein" evidence="1">
    <location>
        <begin position="28"/>
        <end position="181"/>
    </location>
</feature>
<dbReference type="Proteomes" id="UP000198575">
    <property type="component" value="Unassembled WGS sequence"/>
</dbReference>
<evidence type="ECO:0000313" key="3">
    <source>
        <dbReference type="Proteomes" id="UP000198575"/>
    </source>
</evidence>
<dbReference type="STRING" id="578942.SAMN05216289_13621"/>
<reference evidence="2 3" key="1">
    <citation type="submission" date="2016-10" db="EMBL/GenBank/DDBJ databases">
        <authorList>
            <person name="de Groot N.N."/>
        </authorList>
    </citation>
    <scope>NUCLEOTIDE SEQUENCE [LARGE SCALE GENOMIC DNA]</scope>
    <source>
        <strain evidence="2 3">CGMCC 1.7659</strain>
    </source>
</reference>
<dbReference type="EMBL" id="FOVF01000036">
    <property type="protein sequence ID" value="SFN60703.1"/>
    <property type="molecule type" value="Genomic_DNA"/>
</dbReference>
<proteinExistence type="predicted"/>
<protein>
    <recommendedName>
        <fullName evidence="4">DUF1579 domain-containing protein</fullName>
    </recommendedName>
</protein>
<evidence type="ECO:0000256" key="1">
    <source>
        <dbReference type="SAM" id="SignalP"/>
    </source>
</evidence>
<feature type="signal peptide" evidence="1">
    <location>
        <begin position="1"/>
        <end position="27"/>
    </location>
</feature>
<evidence type="ECO:0000313" key="2">
    <source>
        <dbReference type="EMBL" id="SFN60703.1"/>
    </source>
</evidence>
<dbReference type="RefSeq" id="WP_175498173.1">
    <property type="nucleotide sequence ID" value="NZ_FOVF01000036.1"/>
</dbReference>
<gene>
    <name evidence="2" type="ORF">SAMN05216289_13621</name>
</gene>
<accession>A0A1I5AE48</accession>
<organism evidence="2 3">
    <name type="scientific">Dokdonella immobilis</name>
    <dbReference type="NCBI Taxonomy" id="578942"/>
    <lineage>
        <taxon>Bacteria</taxon>
        <taxon>Pseudomonadati</taxon>
        <taxon>Pseudomonadota</taxon>
        <taxon>Gammaproteobacteria</taxon>
        <taxon>Lysobacterales</taxon>
        <taxon>Rhodanobacteraceae</taxon>
        <taxon>Dokdonella</taxon>
    </lineage>
</organism>
<keyword evidence="1" id="KW-0732">Signal</keyword>
<evidence type="ECO:0008006" key="4">
    <source>
        <dbReference type="Google" id="ProtNLM"/>
    </source>
</evidence>
<dbReference type="AlphaFoldDB" id="A0A1I5AE48"/>
<name>A0A1I5AE48_9GAMM</name>
<keyword evidence="3" id="KW-1185">Reference proteome</keyword>
<dbReference type="PROSITE" id="PS51257">
    <property type="entry name" value="PROKAR_LIPOPROTEIN"/>
    <property type="match status" value="1"/>
</dbReference>
<sequence>MHRSVIYPSSILLAACLLGSLPMSAHAEQPSNPAAPAQPDCSSAKHQRLRMLLGQWTVSEDAKVVGHNTLTPVFGDCAVREEWKSASGNDGTSLTFYDSQLDIYRQTWIDNHGIVLELSGGFEGDSLVLEGERPSGRDPKTTVHHRIRWTPNDGGGFQQVWTVSTDGDKTWKTIFDGRYAK</sequence>